<dbReference type="InterPro" id="IPR008595">
    <property type="entry name" value="DegS"/>
</dbReference>
<evidence type="ECO:0000313" key="10">
    <source>
        <dbReference type="EMBL" id="KSU50089.1"/>
    </source>
</evidence>
<evidence type="ECO:0000256" key="5">
    <source>
        <dbReference type="ARBA" id="ARBA00022840"/>
    </source>
</evidence>
<dbReference type="GO" id="GO:0000155">
    <property type="term" value="F:phosphorelay sensor kinase activity"/>
    <property type="evidence" value="ECO:0007669"/>
    <property type="project" value="UniProtKB-UniRule"/>
</dbReference>
<protein>
    <recommendedName>
        <fullName evidence="7">Signal transduction histidine-protein kinase/phosphatase DegS</fullName>
        <ecNumber evidence="7">2.7.13.3</ecNumber>
        <ecNumber evidence="7">3.1.3.-</ecNumber>
    </recommendedName>
</protein>
<dbReference type="Pfam" id="PF05384">
    <property type="entry name" value="DegS"/>
    <property type="match status" value="1"/>
</dbReference>
<evidence type="ECO:0000259" key="9">
    <source>
        <dbReference type="PROSITE" id="PS50109"/>
    </source>
</evidence>
<dbReference type="InterPro" id="IPR036890">
    <property type="entry name" value="HATPase_C_sf"/>
</dbReference>
<dbReference type="PANTHER" id="PTHR24421">
    <property type="entry name" value="NITRATE/NITRITE SENSOR PROTEIN NARX-RELATED"/>
    <property type="match status" value="1"/>
</dbReference>
<name>A0A0V8GIK6_9BACL</name>
<evidence type="ECO:0000256" key="8">
    <source>
        <dbReference type="SAM" id="Coils"/>
    </source>
</evidence>
<dbReference type="GO" id="GO:0016020">
    <property type="term" value="C:membrane"/>
    <property type="evidence" value="ECO:0007669"/>
    <property type="project" value="InterPro"/>
</dbReference>
<keyword evidence="5 7" id="KW-0067">ATP-binding</keyword>
<keyword evidence="2 7" id="KW-0808">Transferase</keyword>
<dbReference type="SUPFAM" id="SSF55874">
    <property type="entry name" value="ATPase domain of HSP90 chaperone/DNA topoisomerase II/histidine kinase"/>
    <property type="match status" value="1"/>
</dbReference>
<dbReference type="EMBL" id="JBAWKY010000001">
    <property type="protein sequence ID" value="MEI4461921.1"/>
    <property type="molecule type" value="Genomic_DNA"/>
</dbReference>
<feature type="coiled-coil region" evidence="8">
    <location>
        <begin position="33"/>
        <end position="81"/>
    </location>
</feature>
<keyword evidence="13" id="KW-1185">Reference proteome</keyword>
<evidence type="ECO:0000313" key="13">
    <source>
        <dbReference type="Proteomes" id="UP001387110"/>
    </source>
</evidence>
<dbReference type="SMART" id="SM00387">
    <property type="entry name" value="HATPase_c"/>
    <property type="match status" value="1"/>
</dbReference>
<keyword evidence="6 7" id="KW-0902">Two-component regulatory system</keyword>
<dbReference type="EC" id="3.1.3.-" evidence="7"/>
<evidence type="ECO:0000313" key="12">
    <source>
        <dbReference type="Proteomes" id="UP000053797"/>
    </source>
</evidence>
<dbReference type="GO" id="GO:0005524">
    <property type="term" value="F:ATP binding"/>
    <property type="evidence" value="ECO:0007669"/>
    <property type="project" value="UniProtKB-UniRule"/>
</dbReference>
<dbReference type="Proteomes" id="UP000053797">
    <property type="component" value="Unassembled WGS sequence"/>
</dbReference>
<comment type="function">
    <text evidence="7">Member of the two-component regulatory system DegS/DegU, which plays an important role in the transition growth phase.</text>
</comment>
<evidence type="ECO:0000256" key="6">
    <source>
        <dbReference type="ARBA" id="ARBA00023012"/>
    </source>
</evidence>
<evidence type="ECO:0000256" key="4">
    <source>
        <dbReference type="ARBA" id="ARBA00022777"/>
    </source>
</evidence>
<dbReference type="RefSeq" id="WP_023469299.1">
    <property type="nucleotide sequence ID" value="NZ_FMYN01000001.1"/>
</dbReference>
<dbReference type="InterPro" id="IPR050482">
    <property type="entry name" value="Sensor_HK_TwoCompSys"/>
</dbReference>
<reference evidence="11 13" key="2">
    <citation type="submission" date="2023-12" db="EMBL/GenBank/DDBJ databases">
        <authorList>
            <person name="Easwaran N."/>
            <person name="Lazarus H.P.S."/>
        </authorList>
    </citation>
    <scope>NUCLEOTIDE SEQUENCE [LARGE SCALE GENOMIC DNA]</scope>
    <source>
        <strain evidence="11 13">VIT-2023</strain>
    </source>
</reference>
<keyword evidence="7" id="KW-0378">Hydrolase</keyword>
<sequence length="390" mass="45688">MTHEMKERLSLNDIVQNIIGVVEESREEIVRITEDSREQYAEIQQELRDLKVRVHDYIKEAERLERHIKDAKTRLVIVSKNFENYSEQDVRKAYETANSLQLESFINQRDEMNCRKRRDELERRLIQLDETIERADMLIGRVSVVLNFLTDDMQVMNEKYEKAMQKQEMGLKVFQSAENERRRLSREMHDGPAQTLAHVLIRADLIEKIHQHNGAEAAFEEIHRLRVLIRDGLADIRRIIYDLRPMTLDDLGFVPTLERYLRHMQEISNIEIQFKYLGGGERIDSTYEVAVFRIVQEAVQNAVKHSNAKDIRIIIEQYQHSIRIHVKDNGVGFDFDSIVDSHDESFGLIGMRERIELIDGEFEVETYPGGGTVIKVKIPIEESEARGETL</sequence>
<dbReference type="InterPro" id="IPR003594">
    <property type="entry name" value="HATPase_dom"/>
</dbReference>
<dbReference type="InterPro" id="IPR005467">
    <property type="entry name" value="His_kinase_dom"/>
</dbReference>
<dbReference type="GO" id="GO:0046983">
    <property type="term" value="F:protein dimerization activity"/>
    <property type="evidence" value="ECO:0007669"/>
    <property type="project" value="InterPro"/>
</dbReference>
<dbReference type="AlphaFoldDB" id="A0A0V8GIK6"/>
<evidence type="ECO:0000256" key="7">
    <source>
        <dbReference type="PIRNR" id="PIRNR003169"/>
    </source>
</evidence>
<dbReference type="PIRSF" id="PIRSF003169">
    <property type="entry name" value="STHK_DegS"/>
    <property type="match status" value="1"/>
</dbReference>
<evidence type="ECO:0000256" key="1">
    <source>
        <dbReference type="ARBA" id="ARBA00000085"/>
    </source>
</evidence>
<dbReference type="EC" id="2.7.13.3" evidence="7"/>
<dbReference type="PROSITE" id="PS50109">
    <property type="entry name" value="HIS_KIN"/>
    <property type="match status" value="1"/>
</dbReference>
<dbReference type="OrthoDB" id="9781904at2"/>
<dbReference type="PANTHER" id="PTHR24421:SF55">
    <property type="entry name" value="SENSOR HISTIDINE KINASE YDFH"/>
    <property type="match status" value="1"/>
</dbReference>
<keyword evidence="7" id="KW-0904">Protein phosphatase</keyword>
<dbReference type="InterPro" id="IPR011712">
    <property type="entry name" value="Sig_transdc_His_kin_sub3_dim/P"/>
</dbReference>
<comment type="catalytic activity">
    <reaction evidence="1 7">
        <text>ATP + protein L-histidine = ADP + protein N-phospho-L-histidine.</text>
        <dbReference type="EC" id="2.7.13.3"/>
    </reaction>
</comment>
<dbReference type="Pfam" id="PF07730">
    <property type="entry name" value="HisKA_3"/>
    <property type="match status" value="1"/>
</dbReference>
<feature type="coiled-coil region" evidence="8">
    <location>
        <begin position="111"/>
        <end position="166"/>
    </location>
</feature>
<dbReference type="InterPro" id="IPR016381">
    <property type="entry name" value="Sig_transdc_His_kinase_DegS"/>
</dbReference>
<dbReference type="Pfam" id="PF02518">
    <property type="entry name" value="HATPase_c"/>
    <property type="match status" value="1"/>
</dbReference>
<dbReference type="Gene3D" id="3.30.565.10">
    <property type="entry name" value="Histidine kinase-like ATPase, C-terminal domain"/>
    <property type="match status" value="1"/>
</dbReference>
<keyword evidence="4 7" id="KW-0418">Kinase</keyword>
<organism evidence="10 12">
    <name type="scientific">Exiguobacterium indicum</name>
    <dbReference type="NCBI Taxonomy" id="296995"/>
    <lineage>
        <taxon>Bacteria</taxon>
        <taxon>Bacillati</taxon>
        <taxon>Bacillota</taxon>
        <taxon>Bacilli</taxon>
        <taxon>Bacillales</taxon>
        <taxon>Bacillales Family XII. Incertae Sedis</taxon>
        <taxon>Exiguobacterium</taxon>
    </lineage>
</organism>
<keyword evidence="7" id="KW-0963">Cytoplasm</keyword>
<comment type="subcellular location">
    <subcellularLocation>
        <location evidence="7">Cytoplasm</location>
    </subcellularLocation>
</comment>
<dbReference type="Proteomes" id="UP001387110">
    <property type="component" value="Unassembled WGS sequence"/>
</dbReference>
<gene>
    <name evidence="10" type="ORF">AS033_01570</name>
    <name evidence="11" type="ORF">SZL87_05695</name>
</gene>
<proteinExistence type="predicted"/>
<dbReference type="GO" id="GO:0005737">
    <property type="term" value="C:cytoplasm"/>
    <property type="evidence" value="ECO:0007669"/>
    <property type="project" value="UniProtKB-SubCell"/>
</dbReference>
<evidence type="ECO:0000256" key="3">
    <source>
        <dbReference type="ARBA" id="ARBA00022741"/>
    </source>
</evidence>
<evidence type="ECO:0000256" key="2">
    <source>
        <dbReference type="ARBA" id="ARBA00022679"/>
    </source>
</evidence>
<feature type="domain" description="Histidine kinase" evidence="9">
    <location>
        <begin position="183"/>
        <end position="382"/>
    </location>
</feature>
<dbReference type="Gene3D" id="1.20.5.1930">
    <property type="match status" value="1"/>
</dbReference>
<keyword evidence="8" id="KW-0175">Coiled coil</keyword>
<evidence type="ECO:0000313" key="11">
    <source>
        <dbReference type="EMBL" id="MEI4461921.1"/>
    </source>
</evidence>
<dbReference type="EMBL" id="LNQL01000001">
    <property type="protein sequence ID" value="KSU50089.1"/>
    <property type="molecule type" value="Genomic_DNA"/>
</dbReference>
<reference evidence="10 12" key="1">
    <citation type="journal article" date="2015" name="Int. J. Syst. Evol. Microbiol.">
        <title>Exiguobacterium enclense sp. nov., isolated from sediment.</title>
        <authorList>
            <person name="Dastager S.G."/>
            <person name="Mawlankar R."/>
            <person name="Sonalkar V.V."/>
            <person name="Thorat M.N."/>
            <person name="Mual P."/>
            <person name="Verma A."/>
            <person name="Krishnamurthi S."/>
            <person name="Tang S.K."/>
            <person name="Li W.J."/>
        </authorList>
    </citation>
    <scope>NUCLEOTIDE SEQUENCE [LARGE SCALE GENOMIC DNA]</scope>
    <source>
        <strain evidence="10 12">NIO-1109</strain>
    </source>
</reference>
<comment type="caution">
    <text evidence="10">The sequence shown here is derived from an EMBL/GenBank/DDBJ whole genome shotgun (WGS) entry which is preliminary data.</text>
</comment>
<dbReference type="CDD" id="cd16917">
    <property type="entry name" value="HATPase_UhpB-NarQ-NarX-like"/>
    <property type="match status" value="1"/>
</dbReference>
<dbReference type="GeneID" id="90837849"/>
<accession>A0A0V8GIK6</accession>
<dbReference type="GO" id="GO:0004721">
    <property type="term" value="F:phosphoprotein phosphatase activity"/>
    <property type="evidence" value="ECO:0007669"/>
    <property type="project" value="UniProtKB-UniRule"/>
</dbReference>
<keyword evidence="3 7" id="KW-0547">Nucleotide-binding</keyword>